<dbReference type="eggNOG" id="KOG1515">
    <property type="taxonomic scope" value="Eukaryota"/>
</dbReference>
<dbReference type="HOGENOM" id="CLU_012494_13_2_1"/>
<dbReference type="Proteomes" id="UP000002669">
    <property type="component" value="Unassembled WGS sequence"/>
</dbReference>
<dbReference type="EMBL" id="DS989823">
    <property type="protein sequence ID" value="EFQ99793.1"/>
    <property type="molecule type" value="Genomic_DNA"/>
</dbReference>
<protein>
    <submittedName>
        <fullName evidence="3">Acetyl esterase</fullName>
    </submittedName>
</protein>
<dbReference type="GeneID" id="10030583"/>
<reference evidence="4" key="1">
    <citation type="journal article" date="2012" name="MBio">
        <title>Comparative genome analysis of Trichophyton rubrum and related dermatophytes reveals candidate genes involved in infection.</title>
        <authorList>
            <person name="Martinez D.A."/>
            <person name="Oliver B.G."/>
            <person name="Graeser Y."/>
            <person name="Goldberg J.M."/>
            <person name="Li W."/>
            <person name="Martinez-Rossi N.M."/>
            <person name="Monod M."/>
            <person name="Shelest E."/>
            <person name="Barton R.C."/>
            <person name="Birch E."/>
            <person name="Brakhage A.A."/>
            <person name="Chen Z."/>
            <person name="Gurr S.J."/>
            <person name="Heiman D."/>
            <person name="Heitman J."/>
            <person name="Kosti I."/>
            <person name="Rossi A."/>
            <person name="Saif S."/>
            <person name="Samalova M."/>
            <person name="Saunders C.W."/>
            <person name="Shea T."/>
            <person name="Summerbell R.C."/>
            <person name="Xu J."/>
            <person name="Young S."/>
            <person name="Zeng Q."/>
            <person name="Birren B.W."/>
            <person name="Cuomo C.A."/>
            <person name="White T.C."/>
        </authorList>
    </citation>
    <scope>NUCLEOTIDE SEQUENCE [LARGE SCALE GENOMIC DNA]</scope>
    <source>
        <strain evidence="4">ATCC MYA-4604 / CBS 118893</strain>
    </source>
</reference>
<dbReference type="Gene3D" id="3.40.50.1820">
    <property type="entry name" value="alpha/beta hydrolase"/>
    <property type="match status" value="1"/>
</dbReference>
<dbReference type="InterPro" id="IPR013094">
    <property type="entry name" value="AB_hydrolase_3"/>
</dbReference>
<evidence type="ECO:0000259" key="2">
    <source>
        <dbReference type="Pfam" id="PF07859"/>
    </source>
</evidence>
<dbReference type="STRING" id="535722.E4UP67"/>
<keyword evidence="1" id="KW-0378">Hydrolase</keyword>
<dbReference type="InterPro" id="IPR029058">
    <property type="entry name" value="AB_hydrolase_fold"/>
</dbReference>
<evidence type="ECO:0000313" key="4">
    <source>
        <dbReference type="Proteomes" id="UP000002669"/>
    </source>
</evidence>
<name>E4UP67_ARTGP</name>
<evidence type="ECO:0000313" key="3">
    <source>
        <dbReference type="EMBL" id="EFQ99793.1"/>
    </source>
</evidence>
<gene>
    <name evidence="3" type="ORF">MGYG_02805</name>
</gene>
<dbReference type="VEuPathDB" id="FungiDB:MGYG_02805"/>
<dbReference type="InParanoid" id="E4UP67"/>
<dbReference type="PANTHER" id="PTHR48081">
    <property type="entry name" value="AB HYDROLASE SUPERFAMILY PROTEIN C4A8.06C"/>
    <property type="match status" value="1"/>
</dbReference>
<dbReference type="RefSeq" id="XP_003175276.1">
    <property type="nucleotide sequence ID" value="XM_003175228.1"/>
</dbReference>
<sequence>MPTQSDLTIDVTKFHPSNVTEEVKKVNTFIENVTKNGPKWDEVGAEKYRQMRETGETPLPVPVYLSDAIDATLPSRDAGRDIPLRVFRPENGLPSKGIYLHFHGGGFVLGTHKHSDTPLKMYANKCQLTAISVGYRLAPEDPYPAGINDCVDAAEYLIDHPEEYQAKLALVGGESSGGCLAALTAFQLMRSRPQHQLAGLIFPYGWFDISLGLPKVTSFTRPLVINLEAMQLFANAYAPNKEERRHPQLSPLYEDMQALALQSPSLSLPPALFLCGTNDPLLDDTLLMNMKWMIAGGESVLKIYPGAPHGFNAFPGKMGEDGKAVILQFMQEKLDAATQRN</sequence>
<dbReference type="OrthoDB" id="408631at2759"/>
<dbReference type="OMA" id="GVYLHIH"/>
<feature type="domain" description="Alpha/beta hydrolase fold-3" evidence="2">
    <location>
        <begin position="100"/>
        <end position="311"/>
    </location>
</feature>
<dbReference type="GO" id="GO:0016787">
    <property type="term" value="F:hydrolase activity"/>
    <property type="evidence" value="ECO:0007669"/>
    <property type="project" value="UniProtKB-KW"/>
</dbReference>
<organism evidence="4">
    <name type="scientific">Arthroderma gypseum (strain ATCC MYA-4604 / CBS 118893)</name>
    <name type="common">Microsporum gypseum</name>
    <dbReference type="NCBI Taxonomy" id="535722"/>
    <lineage>
        <taxon>Eukaryota</taxon>
        <taxon>Fungi</taxon>
        <taxon>Dikarya</taxon>
        <taxon>Ascomycota</taxon>
        <taxon>Pezizomycotina</taxon>
        <taxon>Eurotiomycetes</taxon>
        <taxon>Eurotiomycetidae</taxon>
        <taxon>Onygenales</taxon>
        <taxon>Arthrodermataceae</taxon>
        <taxon>Nannizzia</taxon>
    </lineage>
</organism>
<dbReference type="SUPFAM" id="SSF53474">
    <property type="entry name" value="alpha/beta-Hydrolases"/>
    <property type="match status" value="1"/>
</dbReference>
<proteinExistence type="predicted"/>
<accession>E4UP67</accession>
<dbReference type="PANTHER" id="PTHR48081:SF8">
    <property type="entry name" value="ALPHA_BETA HYDROLASE FOLD-3 DOMAIN-CONTAINING PROTEIN-RELATED"/>
    <property type="match status" value="1"/>
</dbReference>
<dbReference type="AlphaFoldDB" id="E4UP67"/>
<keyword evidence="4" id="KW-1185">Reference proteome</keyword>
<dbReference type="InterPro" id="IPR050300">
    <property type="entry name" value="GDXG_lipolytic_enzyme"/>
</dbReference>
<evidence type="ECO:0000256" key="1">
    <source>
        <dbReference type="ARBA" id="ARBA00022801"/>
    </source>
</evidence>
<dbReference type="Pfam" id="PF07859">
    <property type="entry name" value="Abhydrolase_3"/>
    <property type="match status" value="1"/>
</dbReference>